<dbReference type="SUPFAM" id="SSF50814">
    <property type="entry name" value="Lipocalins"/>
    <property type="match status" value="1"/>
</dbReference>
<dbReference type="Proteomes" id="UP000886520">
    <property type="component" value="Chromosome 7"/>
</dbReference>
<evidence type="ECO:0000313" key="2">
    <source>
        <dbReference type="EMBL" id="KAI5077373.1"/>
    </source>
</evidence>
<proteinExistence type="predicted"/>
<reference evidence="2" key="1">
    <citation type="submission" date="2021-01" db="EMBL/GenBank/DDBJ databases">
        <title>Adiantum capillus-veneris genome.</title>
        <authorList>
            <person name="Fang Y."/>
            <person name="Liao Q."/>
        </authorList>
    </citation>
    <scope>NUCLEOTIDE SEQUENCE</scope>
    <source>
        <strain evidence="2">H3</strain>
        <tissue evidence="2">Leaf</tissue>
    </source>
</reference>
<dbReference type="AlphaFoldDB" id="A0A9D4V145"/>
<evidence type="ECO:0000256" key="1">
    <source>
        <dbReference type="SAM" id="MobiDB-lite"/>
    </source>
</evidence>
<gene>
    <name evidence="2" type="ORF">GOP47_0007197</name>
</gene>
<feature type="region of interest" description="Disordered" evidence="1">
    <location>
        <begin position="27"/>
        <end position="118"/>
    </location>
</feature>
<feature type="compositionally biased region" description="Basic residues" evidence="1">
    <location>
        <begin position="86"/>
        <end position="97"/>
    </location>
</feature>
<organism evidence="2 3">
    <name type="scientific">Adiantum capillus-veneris</name>
    <name type="common">Maidenhair fern</name>
    <dbReference type="NCBI Taxonomy" id="13818"/>
    <lineage>
        <taxon>Eukaryota</taxon>
        <taxon>Viridiplantae</taxon>
        <taxon>Streptophyta</taxon>
        <taxon>Embryophyta</taxon>
        <taxon>Tracheophyta</taxon>
        <taxon>Polypodiopsida</taxon>
        <taxon>Polypodiidae</taxon>
        <taxon>Polypodiales</taxon>
        <taxon>Pteridineae</taxon>
        <taxon>Pteridaceae</taxon>
        <taxon>Vittarioideae</taxon>
        <taxon>Adiantum</taxon>
    </lineage>
</organism>
<dbReference type="PANTHER" id="PTHR36025:SF1">
    <property type="entry name" value="DIHYDROOROTATE DEHYDROGENASE (DUF3598)"/>
    <property type="match status" value="1"/>
</dbReference>
<comment type="caution">
    <text evidence="2">The sequence shown here is derived from an EMBL/GenBank/DDBJ whole genome shotgun (WGS) entry which is preliminary data.</text>
</comment>
<accession>A0A9D4V145</accession>
<dbReference type="InterPro" id="IPR012674">
    <property type="entry name" value="Calycin"/>
</dbReference>
<name>A0A9D4V145_ADICA</name>
<protein>
    <submittedName>
        <fullName evidence="2">Uncharacterized protein</fullName>
    </submittedName>
</protein>
<keyword evidence="3" id="KW-1185">Reference proteome</keyword>
<dbReference type="OrthoDB" id="1929023at2759"/>
<sequence length="527" mass="57720">MGSSPLMRLEFPSGCAAHKTQVGFLSRGLPSAGFRSSRSRNTVFVRASKGAGGKKSNRGSAKAATKKKESPWIDADNDSQSTISSKSRRTARSRSSRSSKSQTKSSPAPAPAQGDSRILVSGIMPVEVEEVLQTGEPALTPSWQTFVSSLCGVWRGVGAAFSPVTAEMEAIALGIQDEMLYDSRILSTIEECKGTGMSQIERKTVWAVGNPSGEQGQETLRVQEPFLLPQEIPDNTDGNRLMMEDIEDLGVELLEDGTLEFMDSTSQSRKASSESITSDLESPDLVYDTVMEEDVLELEPGLVYFEDGAYSRGPLTLLDGDSDGLTSPSFKIEQCLVRGGHTRLRLVHTIAVEENGESIQLLRVAVYNEEWMGPHNMKSISDSGGHHLKLFSQHARLKPQELIGSWKVFELSATAVLADNVEAGESNQRPPYVYMTTETKKRRLLPELPLHFSDEDIMDMQDVTVMWLPGGISAYVDVKDDGMLTVGVGWYENGVNLVMERDYNTEGNLIEVHNKSEVKGGWVGGRM</sequence>
<feature type="compositionally biased region" description="Low complexity" evidence="1">
    <location>
        <begin position="98"/>
        <end position="107"/>
    </location>
</feature>
<dbReference type="EMBL" id="JABFUD020000007">
    <property type="protein sequence ID" value="KAI5077373.1"/>
    <property type="molecule type" value="Genomic_DNA"/>
</dbReference>
<evidence type="ECO:0000313" key="3">
    <source>
        <dbReference type="Proteomes" id="UP000886520"/>
    </source>
</evidence>
<dbReference type="PANTHER" id="PTHR36025">
    <property type="entry name" value="DIHYDROOROTATE DEHYDROGENASE (DUF3598)"/>
    <property type="match status" value="1"/>
</dbReference>